<dbReference type="EMBL" id="GBGP01000210">
    <property type="protein sequence ID" value="JAC84983.1"/>
    <property type="molecule type" value="mRNA"/>
</dbReference>
<feature type="transmembrane region" description="Helical" evidence="1">
    <location>
        <begin position="15"/>
        <end position="36"/>
    </location>
</feature>
<keyword evidence="1" id="KW-1133">Transmembrane helix</keyword>
<keyword evidence="1" id="KW-0812">Transmembrane</keyword>
<evidence type="ECO:0000256" key="1">
    <source>
        <dbReference type="SAM" id="Phobius"/>
    </source>
</evidence>
<protein>
    <submittedName>
        <fullName evidence="2">Putative cnidarian restricted protein secreted protein</fullName>
    </submittedName>
</protein>
<name>A0A069DLY7_9CNID</name>
<dbReference type="AlphaFoldDB" id="A0A069DLY7"/>
<accession>A0A069DLY7</accession>
<organism evidence="2">
    <name type="scientific">Clytia hemisphaerica</name>
    <dbReference type="NCBI Taxonomy" id="252671"/>
    <lineage>
        <taxon>Eukaryota</taxon>
        <taxon>Metazoa</taxon>
        <taxon>Cnidaria</taxon>
        <taxon>Hydrozoa</taxon>
        <taxon>Hydroidolina</taxon>
        <taxon>Leptothecata</taxon>
        <taxon>Obeliida</taxon>
        <taxon>Clytiidae</taxon>
        <taxon>Clytia</taxon>
    </lineage>
</organism>
<proteinExistence type="evidence at transcript level"/>
<sequence>MYPVNTAHQANLKDSVVVIVFLVTMVMVKMVAKFVIITFEMQMMDQTDGGNLLLYQEVFNIDKSMSLLILDSLSMLHTSLLKQPIHQDQEFGL</sequence>
<reference evidence="2" key="1">
    <citation type="journal article" date="2014" name="PLoS Genet.">
        <title>Differential Responses to Wnt and PCP Disruption Predict Expression and Developmental Function of Conserved and Novel Genes in a Cnidarian.</title>
        <authorList>
            <person name="Lapebie P."/>
            <person name="Ruggiero A."/>
            <person name="Barreau C."/>
            <person name="Chevalier S."/>
            <person name="Chang P."/>
            <person name="Dru P."/>
            <person name="Houliston E."/>
            <person name="Momose T."/>
        </authorList>
    </citation>
    <scope>NUCLEOTIDE SEQUENCE</scope>
</reference>
<evidence type="ECO:0000313" key="2">
    <source>
        <dbReference type="EMBL" id="JAC84983.1"/>
    </source>
</evidence>
<keyword evidence="1" id="KW-0472">Membrane</keyword>